<name>V7I098_9CLOT</name>
<dbReference type="OrthoDB" id="8610138at2"/>
<sequence>MALYAISDLHLSLSGEKPMDVFSDVWKDHQQKIEDNWREIVRDSDTVLMAGDLSWSLRMDSGKQDLDYLSGLPGRKILIKGNHDYWWKGITKLNSMYPDIDFIQNNSFLWDGYAICGSRGWMIPGSSTFDEENDRKIFERELIRMRLSLETAKKKADMGIIAMIHYPPTNETFQDSAFTDLFEEYGVEKVIYGHLHGNALKRVMEGNRKGVEYILTSCDHIGFRPVLIKE</sequence>
<dbReference type="InterPro" id="IPR051158">
    <property type="entry name" value="Metallophosphoesterase_sf"/>
</dbReference>
<dbReference type="PANTHER" id="PTHR31302:SF22">
    <property type="entry name" value="PHOSPHOESTERASE"/>
    <property type="match status" value="1"/>
</dbReference>
<evidence type="ECO:0000259" key="1">
    <source>
        <dbReference type="Pfam" id="PF00149"/>
    </source>
</evidence>
<dbReference type="PANTHER" id="PTHR31302">
    <property type="entry name" value="TRANSMEMBRANE PROTEIN WITH METALLOPHOSPHOESTERASE DOMAIN-RELATED"/>
    <property type="match status" value="1"/>
</dbReference>
<dbReference type="PATRIC" id="fig|994573.3.peg.3008"/>
<proteinExistence type="predicted"/>
<organism evidence="2 3">
    <name type="scientific">Youngiibacter fragilis 232.1</name>
    <dbReference type="NCBI Taxonomy" id="994573"/>
    <lineage>
        <taxon>Bacteria</taxon>
        <taxon>Bacillati</taxon>
        <taxon>Bacillota</taxon>
        <taxon>Clostridia</taxon>
        <taxon>Eubacteriales</taxon>
        <taxon>Clostridiaceae</taxon>
        <taxon>Youngiibacter</taxon>
    </lineage>
</organism>
<dbReference type="Pfam" id="PF00149">
    <property type="entry name" value="Metallophos"/>
    <property type="match status" value="1"/>
</dbReference>
<evidence type="ECO:0000313" key="3">
    <source>
        <dbReference type="Proteomes" id="UP000017747"/>
    </source>
</evidence>
<dbReference type="GO" id="GO:0016787">
    <property type="term" value="F:hydrolase activity"/>
    <property type="evidence" value="ECO:0007669"/>
    <property type="project" value="InterPro"/>
</dbReference>
<dbReference type="SUPFAM" id="SSF56300">
    <property type="entry name" value="Metallo-dependent phosphatases"/>
    <property type="match status" value="1"/>
</dbReference>
<accession>V7I098</accession>
<dbReference type="RefSeq" id="WP_023388140.1">
    <property type="nucleotide sequence ID" value="NZ_AXUN02000203.1"/>
</dbReference>
<dbReference type="PIRSF" id="PIRSF033094">
    <property type="entry name" value="Pesterase_CT488"/>
    <property type="match status" value="1"/>
</dbReference>
<dbReference type="AlphaFoldDB" id="V7I098"/>
<dbReference type="InterPro" id="IPR004843">
    <property type="entry name" value="Calcineurin-like_PHP"/>
</dbReference>
<comment type="caution">
    <text evidence="2">The sequence shown here is derived from an EMBL/GenBank/DDBJ whole genome shotgun (WGS) entry which is preliminary data.</text>
</comment>
<gene>
    <name evidence="2" type="ORF">T472_0215930</name>
</gene>
<dbReference type="Proteomes" id="UP000017747">
    <property type="component" value="Unassembled WGS sequence"/>
</dbReference>
<evidence type="ECO:0000313" key="2">
    <source>
        <dbReference type="EMBL" id="ETA79645.1"/>
    </source>
</evidence>
<reference evidence="2 3" key="1">
    <citation type="journal article" date="2014" name="Genome Announc.">
        <title>Genome Sequence of Youngiibacter fragilis, the Type Strain of the Genus Youngiibacter.</title>
        <authorList>
            <person name="Wawrik C.B."/>
            <person name="Callaghan A.V."/>
            <person name="Stamps B.W."/>
            <person name="Wawrik B."/>
        </authorList>
    </citation>
    <scope>NUCLEOTIDE SEQUENCE [LARGE SCALE GENOMIC DNA]</scope>
    <source>
        <strain evidence="2 3">232.1</strain>
    </source>
</reference>
<dbReference type="InterPro" id="IPR014578">
    <property type="entry name" value="Pesterase_CT488"/>
</dbReference>
<feature type="domain" description="Calcineurin-like phosphoesterase" evidence="1">
    <location>
        <begin position="3"/>
        <end position="197"/>
    </location>
</feature>
<dbReference type="EMBL" id="AXUN02000203">
    <property type="protein sequence ID" value="ETA79645.1"/>
    <property type="molecule type" value="Genomic_DNA"/>
</dbReference>
<dbReference type="InterPro" id="IPR029052">
    <property type="entry name" value="Metallo-depent_PP-like"/>
</dbReference>
<dbReference type="eggNOG" id="COG1768">
    <property type="taxonomic scope" value="Bacteria"/>
</dbReference>
<dbReference type="STRING" id="994573.T472_0215930"/>
<keyword evidence="3" id="KW-1185">Reference proteome</keyword>
<dbReference type="Gene3D" id="3.60.21.10">
    <property type="match status" value="1"/>
</dbReference>
<protein>
    <submittedName>
        <fullName evidence="2">Ser/threonine protein phosphatase</fullName>
    </submittedName>
</protein>